<protein>
    <submittedName>
        <fullName evidence="2">DUF4831 family protein</fullName>
    </submittedName>
</protein>
<dbReference type="Pfam" id="PF16115">
    <property type="entry name" value="DUF4831"/>
    <property type="match status" value="1"/>
</dbReference>
<name>A0ABS9CD75_9BACT</name>
<accession>A0ABS9CD75</accession>
<evidence type="ECO:0000313" key="3">
    <source>
        <dbReference type="Proteomes" id="UP001200470"/>
    </source>
</evidence>
<organism evidence="2 3">
    <name type="scientific">Xylanibacter brevis</name>
    <dbReference type="NCBI Taxonomy" id="83231"/>
    <lineage>
        <taxon>Bacteria</taxon>
        <taxon>Pseudomonadati</taxon>
        <taxon>Bacteroidota</taxon>
        <taxon>Bacteroidia</taxon>
        <taxon>Bacteroidales</taxon>
        <taxon>Prevotellaceae</taxon>
        <taxon>Xylanibacter</taxon>
    </lineage>
</organism>
<dbReference type="EMBL" id="JADYTN010000004">
    <property type="protein sequence ID" value="MCF2563049.1"/>
    <property type="molecule type" value="Genomic_DNA"/>
</dbReference>
<dbReference type="RefSeq" id="WP_301637493.1">
    <property type="nucleotide sequence ID" value="NZ_JADYTN010000004.1"/>
</dbReference>
<comment type="caution">
    <text evidence="2">The sequence shown here is derived from an EMBL/GenBank/DDBJ whole genome shotgun (WGS) entry which is preliminary data.</text>
</comment>
<evidence type="ECO:0000313" key="2">
    <source>
        <dbReference type="EMBL" id="MCF2563049.1"/>
    </source>
</evidence>
<feature type="chain" id="PRO_5046269448" evidence="1">
    <location>
        <begin position="20"/>
        <end position="354"/>
    </location>
</feature>
<keyword evidence="1" id="KW-0732">Signal</keyword>
<keyword evidence="3" id="KW-1185">Reference proteome</keyword>
<dbReference type="InterPro" id="IPR032265">
    <property type="entry name" value="DUF4831"/>
</dbReference>
<gene>
    <name evidence="2" type="ORF">I6E12_02850</name>
</gene>
<evidence type="ECO:0000256" key="1">
    <source>
        <dbReference type="SAM" id="SignalP"/>
    </source>
</evidence>
<feature type="signal peptide" evidence="1">
    <location>
        <begin position="1"/>
        <end position="19"/>
    </location>
</feature>
<dbReference type="Proteomes" id="UP001200470">
    <property type="component" value="Unassembled WGS sequence"/>
</dbReference>
<proteinExistence type="predicted"/>
<sequence>MKKYILTLPLLFVSIISMAQAVSTPLKPGRTPEGVVYFLPKTVFQLNLLVEKKTYKPGEFCKYAEKFLRLSGIAQEEEVTHSIVSYGLTPVGVRDTSKCYTVMLKGKSATAEVKLSDDGVLQAVNAEPAKVKVKEPFKPAPRKAPVDSKQYLSAEVLSAGSVAKMAELTVQQILEIQNHRQMLISGEAEDVPTDKDQLQLMIDQLDKEREALMSMFLGTTTRDTVEQVITICPEKEVKREVVFRLNKKIGLVDKDDLSGIPYYMNIEDEHHTTLQKYDIPENKKDGGFFVNVPGRIKFTLLREDHQLASFNLYAAQFGFVELRSGSLFKRYVTHMTLNPVTGSVETIHADMPTK</sequence>
<reference evidence="2 3" key="1">
    <citation type="submission" date="2020-12" db="EMBL/GenBank/DDBJ databases">
        <title>Whole genome sequences of gut porcine anaerobes.</title>
        <authorList>
            <person name="Kubasova T."/>
            <person name="Jahodarova E."/>
            <person name="Rychlik I."/>
        </authorList>
    </citation>
    <scope>NUCLEOTIDE SEQUENCE [LARGE SCALE GENOMIC DNA]</scope>
    <source>
        <strain evidence="2 3">An925</strain>
    </source>
</reference>